<dbReference type="EMBL" id="BQNB010011401">
    <property type="protein sequence ID" value="GJS90105.1"/>
    <property type="molecule type" value="Genomic_DNA"/>
</dbReference>
<comment type="caution">
    <text evidence="1">The sequence shown here is derived from an EMBL/GenBank/DDBJ whole genome shotgun (WGS) entry which is preliminary data.</text>
</comment>
<dbReference type="Proteomes" id="UP001151760">
    <property type="component" value="Unassembled WGS sequence"/>
</dbReference>
<accession>A0ABQ4ZIW7</accession>
<reference evidence="1" key="1">
    <citation type="journal article" date="2022" name="Int. J. Mol. Sci.">
        <title>Draft Genome of Tanacetum Coccineum: Genomic Comparison of Closely Related Tanacetum-Family Plants.</title>
        <authorList>
            <person name="Yamashiro T."/>
            <person name="Shiraishi A."/>
            <person name="Nakayama K."/>
            <person name="Satake H."/>
        </authorList>
    </citation>
    <scope>NUCLEOTIDE SEQUENCE</scope>
</reference>
<sequence>MKEVLCTFGLLLDEWRRLDVFGAWVAPYPLSPSLFLFPPPAVESEVHRLKLHYGVVIALDFVPRIWDGIAWKHYKAAGFVEFVDVVMKNWGIHFPPRVNGQKEKVFVITTLKNDLRKLKGKEIANNVAQMSNDATIAPGMYKLDPVILAPKVKNNREAYKYYLKHTMEQAAILREVVEQAKSRNPLDSASYSTCMYVKLIQVFLEYVRDTCLDIHKPSEKLVAVTDSQVLYT</sequence>
<evidence type="ECO:0000313" key="1">
    <source>
        <dbReference type="EMBL" id="GJS90105.1"/>
    </source>
</evidence>
<organism evidence="1 2">
    <name type="scientific">Tanacetum coccineum</name>
    <dbReference type="NCBI Taxonomy" id="301880"/>
    <lineage>
        <taxon>Eukaryota</taxon>
        <taxon>Viridiplantae</taxon>
        <taxon>Streptophyta</taxon>
        <taxon>Embryophyta</taxon>
        <taxon>Tracheophyta</taxon>
        <taxon>Spermatophyta</taxon>
        <taxon>Magnoliopsida</taxon>
        <taxon>eudicotyledons</taxon>
        <taxon>Gunneridae</taxon>
        <taxon>Pentapetalae</taxon>
        <taxon>asterids</taxon>
        <taxon>campanulids</taxon>
        <taxon>Asterales</taxon>
        <taxon>Asteraceae</taxon>
        <taxon>Asteroideae</taxon>
        <taxon>Anthemideae</taxon>
        <taxon>Anthemidinae</taxon>
        <taxon>Tanacetum</taxon>
    </lineage>
</organism>
<protein>
    <submittedName>
        <fullName evidence="1">Uncharacterized protein</fullName>
    </submittedName>
</protein>
<name>A0ABQ4ZIW7_9ASTR</name>
<proteinExistence type="predicted"/>
<gene>
    <name evidence="1" type="ORF">Tco_0772741</name>
</gene>
<evidence type="ECO:0000313" key="2">
    <source>
        <dbReference type="Proteomes" id="UP001151760"/>
    </source>
</evidence>
<reference evidence="1" key="2">
    <citation type="submission" date="2022-01" db="EMBL/GenBank/DDBJ databases">
        <authorList>
            <person name="Yamashiro T."/>
            <person name="Shiraishi A."/>
            <person name="Satake H."/>
            <person name="Nakayama K."/>
        </authorList>
    </citation>
    <scope>NUCLEOTIDE SEQUENCE</scope>
</reference>
<keyword evidence="2" id="KW-1185">Reference proteome</keyword>